<dbReference type="InterPro" id="IPR003593">
    <property type="entry name" value="AAA+_ATPase"/>
</dbReference>
<dbReference type="GO" id="GO:0051603">
    <property type="term" value="P:proteolysis involved in protein catabolic process"/>
    <property type="evidence" value="ECO:0007669"/>
    <property type="project" value="TreeGrafter"/>
</dbReference>
<dbReference type="PANTHER" id="PTHR48102:SF3">
    <property type="entry name" value="ATP-DEPENDENT PROTEASE ATPASE SUBUNIT HSLU"/>
    <property type="match status" value="1"/>
</dbReference>
<organism evidence="7 8">
    <name type="scientific">Candidatus Mcinerneyibacterium aminivorans</name>
    <dbReference type="NCBI Taxonomy" id="2703815"/>
    <lineage>
        <taxon>Bacteria</taxon>
        <taxon>Candidatus Macinerneyibacteriota</taxon>
        <taxon>Candidatus Mcinerneyibacteria</taxon>
        <taxon>Candidatus Mcinerneyibacteriales</taxon>
        <taxon>Candidatus Mcinerneyibacteriaceae</taxon>
        <taxon>Candidatus Mcinerneyibacterium</taxon>
    </lineage>
</organism>
<keyword evidence="4" id="KW-0143">Chaperone</keyword>
<gene>
    <name evidence="7" type="primary">hslU</name>
    <name evidence="7" type="ORF">FXF47_09815</name>
</gene>
<evidence type="ECO:0000313" key="7">
    <source>
        <dbReference type="EMBL" id="TYB30321.1"/>
    </source>
</evidence>
<dbReference type="FunFam" id="3.40.50.300:FF:000220">
    <property type="entry name" value="ATP-dependent protease ATPase subunit HslU"/>
    <property type="match status" value="1"/>
</dbReference>
<dbReference type="EMBL" id="VSIX01000143">
    <property type="protein sequence ID" value="TYB30321.1"/>
    <property type="molecule type" value="Genomic_DNA"/>
</dbReference>
<dbReference type="Pfam" id="PF00004">
    <property type="entry name" value="AAA"/>
    <property type="match status" value="1"/>
</dbReference>
<feature type="compositionally biased region" description="Acidic residues" evidence="5">
    <location>
        <begin position="143"/>
        <end position="159"/>
    </location>
</feature>
<dbReference type="NCBIfam" id="NF003544">
    <property type="entry name" value="PRK05201.1"/>
    <property type="match status" value="1"/>
</dbReference>
<dbReference type="SUPFAM" id="SSF52540">
    <property type="entry name" value="P-loop containing nucleoside triphosphate hydrolases"/>
    <property type="match status" value="1"/>
</dbReference>
<dbReference type="InterPro" id="IPR003959">
    <property type="entry name" value="ATPase_AAA_core"/>
</dbReference>
<evidence type="ECO:0000256" key="5">
    <source>
        <dbReference type="SAM" id="MobiDB-lite"/>
    </source>
</evidence>
<dbReference type="GO" id="GO:0009376">
    <property type="term" value="C:HslUV protease complex"/>
    <property type="evidence" value="ECO:0007669"/>
    <property type="project" value="InterPro"/>
</dbReference>
<dbReference type="Gene3D" id="1.10.8.10">
    <property type="entry name" value="DNA helicase RuvA subunit, C-terminal domain"/>
    <property type="match status" value="1"/>
</dbReference>
<feature type="domain" description="AAA+ ATPase" evidence="6">
    <location>
        <begin position="50"/>
        <end position="358"/>
    </location>
</feature>
<evidence type="ECO:0000256" key="2">
    <source>
        <dbReference type="ARBA" id="ARBA00022741"/>
    </source>
</evidence>
<dbReference type="Pfam" id="PF07724">
    <property type="entry name" value="AAA_2"/>
    <property type="match status" value="1"/>
</dbReference>
<dbReference type="Gene3D" id="3.40.50.300">
    <property type="entry name" value="P-loop containing nucleotide triphosphate hydrolases"/>
    <property type="match status" value="2"/>
</dbReference>
<evidence type="ECO:0000313" key="8">
    <source>
        <dbReference type="Proteomes" id="UP000324143"/>
    </source>
</evidence>
<keyword evidence="8" id="KW-1185">Reference proteome</keyword>
<keyword evidence="7" id="KW-0645">Protease</keyword>
<dbReference type="SMART" id="SM00382">
    <property type="entry name" value="AAA"/>
    <property type="match status" value="1"/>
</dbReference>
<evidence type="ECO:0000256" key="1">
    <source>
        <dbReference type="ARBA" id="ARBA00009771"/>
    </source>
</evidence>
<dbReference type="CDD" id="cd19498">
    <property type="entry name" value="RecA-like_HslU"/>
    <property type="match status" value="1"/>
</dbReference>
<evidence type="ECO:0000259" key="6">
    <source>
        <dbReference type="SMART" id="SM00382"/>
    </source>
</evidence>
<feature type="non-terminal residue" evidence="7">
    <location>
        <position position="402"/>
    </location>
</feature>
<dbReference type="Gene3D" id="1.10.8.60">
    <property type="match status" value="1"/>
</dbReference>
<keyword evidence="2" id="KW-0547">Nucleotide-binding</keyword>
<keyword evidence="3" id="KW-0067">ATP-binding</keyword>
<dbReference type="InterPro" id="IPR050052">
    <property type="entry name" value="ATP-dep_Clp_protease_ClpX"/>
</dbReference>
<keyword evidence="7" id="KW-0378">Hydrolase</keyword>
<dbReference type="InterPro" id="IPR027417">
    <property type="entry name" value="P-loop_NTPase"/>
</dbReference>
<name>A0A5D0MFS4_9BACT</name>
<feature type="region of interest" description="Disordered" evidence="5">
    <location>
        <begin position="143"/>
        <end position="175"/>
    </location>
</feature>
<proteinExistence type="inferred from homology"/>
<dbReference type="PANTHER" id="PTHR48102">
    <property type="entry name" value="ATP-DEPENDENT CLP PROTEASE ATP-BINDING SUBUNIT CLPX-LIKE, MITOCHONDRIAL-RELATED"/>
    <property type="match status" value="1"/>
</dbReference>
<dbReference type="NCBIfam" id="TIGR00390">
    <property type="entry name" value="hslU"/>
    <property type="match status" value="1"/>
</dbReference>
<evidence type="ECO:0000256" key="4">
    <source>
        <dbReference type="ARBA" id="ARBA00023186"/>
    </source>
</evidence>
<sequence length="402" mass="46410">MVNNKTPKQTVEHLNQYIIGQNKAKKSIAIALRNRWRRRQLDEELREEVLPKNILMIGPTGVGKTEIARRLANMADAPFLKVEASKFTEVGYMGRNVESMIRDLVRTAVNNLKENRIKELRPEVEEIAEERILDLLLPNTSEDELEDHEEFDKGDETEEGIDRKDQQIKKSKREKFKNTREKFRKMFREGKLDDKIVEYKVKKSASPQIGVLSNANFEQMGIDIQDMLSNMMPTKKKRTKMKVKDAYEKIINEETEKKIDMDAIGQEARNHAENSGIIFIDEIDKIAGREAKGKGPDVSREGVQRDMLPIVEGSTVYTKYGFVKTDHILFVAAGAFNVSKPNDLIPELQGRFPIRVELNSLSQHDFSRILKEPRNSLIRQYQHLLRTEDVELVFTDEAIDKI</sequence>
<dbReference type="AlphaFoldDB" id="A0A5D0MFS4"/>
<protein>
    <submittedName>
        <fullName evidence="7">ATP-dependent protease ATPase subunit HslU</fullName>
    </submittedName>
</protein>
<dbReference type="GO" id="GO:0016887">
    <property type="term" value="F:ATP hydrolysis activity"/>
    <property type="evidence" value="ECO:0007669"/>
    <property type="project" value="InterPro"/>
</dbReference>
<dbReference type="GO" id="GO:0005524">
    <property type="term" value="F:ATP binding"/>
    <property type="evidence" value="ECO:0007669"/>
    <property type="project" value="UniProtKB-KW"/>
</dbReference>
<comment type="caution">
    <text evidence="7">The sequence shown here is derived from an EMBL/GenBank/DDBJ whole genome shotgun (WGS) entry which is preliminary data.</text>
</comment>
<dbReference type="InterPro" id="IPR004491">
    <property type="entry name" value="HslU"/>
</dbReference>
<evidence type="ECO:0000256" key="3">
    <source>
        <dbReference type="ARBA" id="ARBA00022840"/>
    </source>
</evidence>
<reference evidence="7" key="1">
    <citation type="submission" date="2019-08" db="EMBL/GenBank/DDBJ databases">
        <title>Genomic characterization of a novel candidate phylum (ARYD3) from a high temperature, high salinity tertiary oil reservoir in north central Oklahoma, USA.</title>
        <authorList>
            <person name="Youssef N.H."/>
            <person name="Yadav A."/>
            <person name="Elshahed M.S."/>
        </authorList>
    </citation>
    <scope>NUCLEOTIDE SEQUENCE [LARGE SCALE GENOMIC DNA]</scope>
    <source>
        <strain evidence="7">ARYD3</strain>
    </source>
</reference>
<comment type="similarity">
    <text evidence="1">Belongs to the ClpX chaperone family. HslU subfamily.</text>
</comment>
<dbReference type="GO" id="GO:0008233">
    <property type="term" value="F:peptidase activity"/>
    <property type="evidence" value="ECO:0007669"/>
    <property type="project" value="UniProtKB-KW"/>
</dbReference>
<dbReference type="Proteomes" id="UP000324143">
    <property type="component" value="Unassembled WGS sequence"/>
</dbReference>
<accession>A0A5D0MFS4</accession>